<gene>
    <name evidence="1" type="ORF">FHR75_003470</name>
</gene>
<reference evidence="1 2" key="1">
    <citation type="submission" date="2020-08" db="EMBL/GenBank/DDBJ databases">
        <title>The Agave Microbiome: Exploring the role of microbial communities in plant adaptations to desert environments.</title>
        <authorList>
            <person name="Partida-Martinez L.P."/>
        </authorList>
    </citation>
    <scope>NUCLEOTIDE SEQUENCE [LARGE SCALE GENOMIC DNA]</scope>
    <source>
        <strain evidence="1 2">AS2.23</strain>
    </source>
</reference>
<dbReference type="RefSeq" id="WP_041292064.1">
    <property type="nucleotide sequence ID" value="NZ_JACHVY010000003.1"/>
</dbReference>
<comment type="caution">
    <text evidence="1">The sequence shown here is derived from an EMBL/GenBank/DDBJ whole genome shotgun (WGS) entry which is preliminary data.</text>
</comment>
<dbReference type="AlphaFoldDB" id="A0A7W4TPB2"/>
<reference evidence="1 2" key="2">
    <citation type="submission" date="2020-08" db="EMBL/GenBank/DDBJ databases">
        <authorList>
            <person name="Partida-Martinez L."/>
            <person name="Huntemann M."/>
            <person name="Clum A."/>
            <person name="Wang J."/>
            <person name="Palaniappan K."/>
            <person name="Ritter S."/>
            <person name="Chen I.-M."/>
            <person name="Stamatis D."/>
            <person name="Reddy T."/>
            <person name="O'Malley R."/>
            <person name="Daum C."/>
            <person name="Shapiro N."/>
            <person name="Ivanova N."/>
            <person name="Kyrpides N."/>
            <person name="Woyke T."/>
        </authorList>
    </citation>
    <scope>NUCLEOTIDE SEQUENCE [LARGE SCALE GENOMIC DNA]</scope>
    <source>
        <strain evidence="1 2">AS2.23</strain>
    </source>
</reference>
<protein>
    <submittedName>
        <fullName evidence="1">Uncharacterized protein YukE</fullName>
    </submittedName>
</protein>
<dbReference type="InterPro" id="IPR036689">
    <property type="entry name" value="ESAT-6-like_sf"/>
</dbReference>
<dbReference type="SUPFAM" id="SSF140453">
    <property type="entry name" value="EsxAB dimer-like"/>
    <property type="match status" value="1"/>
</dbReference>
<organism evidence="1 2">
    <name type="scientific">Kineococcus radiotolerans</name>
    <dbReference type="NCBI Taxonomy" id="131568"/>
    <lineage>
        <taxon>Bacteria</taxon>
        <taxon>Bacillati</taxon>
        <taxon>Actinomycetota</taxon>
        <taxon>Actinomycetes</taxon>
        <taxon>Kineosporiales</taxon>
        <taxon>Kineosporiaceae</taxon>
        <taxon>Kineococcus</taxon>
    </lineage>
</organism>
<name>A0A7W4TPB2_KINRA</name>
<dbReference type="EMBL" id="JACHVY010000003">
    <property type="protein sequence ID" value="MBB2902639.1"/>
    <property type="molecule type" value="Genomic_DNA"/>
</dbReference>
<dbReference type="InterPro" id="IPR010310">
    <property type="entry name" value="T7SS_ESAT-6-like"/>
</dbReference>
<dbReference type="Proteomes" id="UP000533269">
    <property type="component" value="Unassembled WGS sequence"/>
</dbReference>
<evidence type="ECO:0000313" key="1">
    <source>
        <dbReference type="EMBL" id="MBB2902639.1"/>
    </source>
</evidence>
<proteinExistence type="predicted"/>
<dbReference type="Gene3D" id="1.10.287.1060">
    <property type="entry name" value="ESAT-6-like"/>
    <property type="match status" value="1"/>
</dbReference>
<accession>A0A7W4TPB2</accession>
<dbReference type="Pfam" id="PF06013">
    <property type="entry name" value="WXG100"/>
    <property type="match status" value="1"/>
</dbReference>
<sequence>MDLGQGQAVLARRTGDVAGRVRAVQQQLAGVDAAGWTGLGAARFRAHLERVAREVGVVAAACEEAAAALRAHARAVEGAEASLRAGAAAGTP</sequence>
<evidence type="ECO:0000313" key="2">
    <source>
        <dbReference type="Proteomes" id="UP000533269"/>
    </source>
</evidence>